<organism evidence="1 2">
    <name type="scientific">Falsiruegeria mediterranea M17</name>
    <dbReference type="NCBI Taxonomy" id="1200281"/>
    <lineage>
        <taxon>Bacteria</taxon>
        <taxon>Pseudomonadati</taxon>
        <taxon>Pseudomonadota</taxon>
        <taxon>Alphaproteobacteria</taxon>
        <taxon>Rhodobacterales</taxon>
        <taxon>Roseobacteraceae</taxon>
        <taxon>Falsiruegeria</taxon>
    </lineage>
</organism>
<evidence type="ECO:0000313" key="1">
    <source>
        <dbReference type="EMBL" id="SPJ29766.1"/>
    </source>
</evidence>
<evidence type="ECO:0000313" key="2">
    <source>
        <dbReference type="Proteomes" id="UP000244898"/>
    </source>
</evidence>
<dbReference type="AlphaFoldDB" id="A0A2R8CBK2"/>
<name>A0A2R8CBK2_9RHOB</name>
<accession>A0A2R8CBK2</accession>
<proteinExistence type="predicted"/>
<gene>
    <name evidence="1" type="ORF">TRM7615_03288</name>
</gene>
<protein>
    <submittedName>
        <fullName evidence="1">Uncharacterized protein</fullName>
    </submittedName>
</protein>
<dbReference type="EMBL" id="ONZG01000008">
    <property type="protein sequence ID" value="SPJ29766.1"/>
    <property type="molecule type" value="Genomic_DNA"/>
</dbReference>
<keyword evidence="2" id="KW-1185">Reference proteome</keyword>
<sequence>MTAPNSMDGFYVHPMITSRTGNLILYSNFNSIKNRYYFTPQISTQKRIFNHL</sequence>
<dbReference type="Proteomes" id="UP000244898">
    <property type="component" value="Unassembled WGS sequence"/>
</dbReference>
<reference evidence="2" key="1">
    <citation type="submission" date="2018-03" db="EMBL/GenBank/DDBJ databases">
        <authorList>
            <person name="Rodrigo-Torres L."/>
            <person name="Arahal R. D."/>
            <person name="Lucena T."/>
        </authorList>
    </citation>
    <scope>NUCLEOTIDE SEQUENCE [LARGE SCALE GENOMIC DNA]</scope>
    <source>
        <strain evidence="2">CECT 7615</strain>
    </source>
</reference>